<feature type="domain" description="C2H2-type" evidence="13">
    <location>
        <begin position="311"/>
        <end position="338"/>
    </location>
</feature>
<evidence type="ECO:0000313" key="15">
    <source>
        <dbReference type="Proteomes" id="UP000005447"/>
    </source>
</evidence>
<accession>A0A286Y3S1</accession>
<feature type="domain" description="C2H2-type" evidence="13">
    <location>
        <begin position="395"/>
        <end position="422"/>
    </location>
</feature>
<protein>
    <submittedName>
        <fullName evidence="14">Zinc finger protein 180</fullName>
    </submittedName>
</protein>
<name>A0A286Y3S1_CAVPO</name>
<evidence type="ECO:0000256" key="1">
    <source>
        <dbReference type="ARBA" id="ARBA00003767"/>
    </source>
</evidence>
<reference evidence="14" key="2">
    <citation type="submission" date="2025-08" db="UniProtKB">
        <authorList>
            <consortium name="Ensembl"/>
        </authorList>
    </citation>
    <scope>IDENTIFICATION</scope>
    <source>
        <strain evidence="14">2N</strain>
    </source>
</reference>
<evidence type="ECO:0000256" key="8">
    <source>
        <dbReference type="ARBA" id="ARBA00023015"/>
    </source>
</evidence>
<feature type="domain" description="C2H2-type" evidence="13">
    <location>
        <begin position="535"/>
        <end position="559"/>
    </location>
</feature>
<keyword evidence="9" id="KW-0238">DNA-binding</keyword>
<dbReference type="VEuPathDB" id="HostDB:ENSCPOG00000034649"/>
<dbReference type="EMBL" id="AAKN02048224">
    <property type="status" value="NOT_ANNOTATED_CDS"/>
    <property type="molecule type" value="Genomic_DNA"/>
</dbReference>
<dbReference type="Proteomes" id="UP000005447">
    <property type="component" value="Unassembled WGS sequence"/>
</dbReference>
<evidence type="ECO:0000259" key="13">
    <source>
        <dbReference type="PROSITE" id="PS50157"/>
    </source>
</evidence>
<dbReference type="InParanoid" id="A0A286Y3S1"/>
<dbReference type="Bgee" id="ENSCPOG00000034649">
    <property type="expression patterns" value="Expressed in heart left ventricle and 11 other cell types or tissues"/>
</dbReference>
<evidence type="ECO:0000256" key="4">
    <source>
        <dbReference type="ARBA" id="ARBA00022723"/>
    </source>
</evidence>
<dbReference type="Ensembl" id="ENSCPOT00000031966.1">
    <property type="protein sequence ID" value="ENSCPOP00000032480.1"/>
    <property type="gene ID" value="ENSCPOG00000034649.1"/>
</dbReference>
<dbReference type="GO" id="GO:0005634">
    <property type="term" value="C:nucleus"/>
    <property type="evidence" value="ECO:0007669"/>
    <property type="project" value="UniProtKB-SubCell"/>
</dbReference>
<keyword evidence="5" id="KW-0677">Repeat</keyword>
<dbReference type="Gene3D" id="3.30.160.60">
    <property type="entry name" value="Classic Zinc Finger"/>
    <property type="match status" value="11"/>
</dbReference>
<dbReference type="GO" id="GO:0008270">
    <property type="term" value="F:zinc ion binding"/>
    <property type="evidence" value="ECO:0007669"/>
    <property type="project" value="UniProtKB-KW"/>
</dbReference>
<dbReference type="FunFam" id="3.30.160.60:FF:002254">
    <property type="entry name" value="Zinc finger protein 540"/>
    <property type="match status" value="2"/>
</dbReference>
<dbReference type="FunFam" id="3.30.160.60:FF:000078">
    <property type="entry name" value="Zinc finger protein 180"/>
    <property type="match status" value="5"/>
</dbReference>
<comment type="function">
    <text evidence="1">May be involved in transcriptional regulation.</text>
</comment>
<keyword evidence="10" id="KW-0804">Transcription</keyword>
<proteinExistence type="inferred from homology"/>
<feature type="domain" description="C2H2-type" evidence="13">
    <location>
        <begin position="507"/>
        <end position="534"/>
    </location>
</feature>
<dbReference type="AlphaFoldDB" id="A0A286Y3S1"/>
<evidence type="ECO:0000256" key="10">
    <source>
        <dbReference type="ARBA" id="ARBA00023163"/>
    </source>
</evidence>
<dbReference type="GeneTree" id="ENSGT00940000162315"/>
<dbReference type="GO" id="GO:0000978">
    <property type="term" value="F:RNA polymerase II cis-regulatory region sequence-specific DNA binding"/>
    <property type="evidence" value="ECO:0007669"/>
    <property type="project" value="TreeGrafter"/>
</dbReference>
<evidence type="ECO:0000256" key="2">
    <source>
        <dbReference type="ARBA" id="ARBA00004123"/>
    </source>
</evidence>
<dbReference type="SUPFAM" id="SSF57667">
    <property type="entry name" value="beta-beta-alpha zinc fingers"/>
    <property type="match status" value="6"/>
</dbReference>
<evidence type="ECO:0000256" key="11">
    <source>
        <dbReference type="ARBA" id="ARBA00023242"/>
    </source>
</evidence>
<feature type="domain" description="C2H2-type" evidence="13">
    <location>
        <begin position="367"/>
        <end position="394"/>
    </location>
</feature>
<keyword evidence="8" id="KW-0805">Transcription regulation</keyword>
<dbReference type="EMBL" id="AAKN02048225">
    <property type="status" value="NOT_ANNOTATED_CDS"/>
    <property type="molecule type" value="Genomic_DNA"/>
</dbReference>
<keyword evidence="6 12" id="KW-0863">Zinc-finger</keyword>
<sequence length="559" mass="64169">DSFLPQEIIIKVEGEDAGSLATPSQEGINFKIVTVDFTHEDQETWTPDRGVTPPENHRELVSWDLATAFGRRESTQKESNFDEELSQAVKIEKLTRDDPWLSSCEEVQDCKDQLEKQGRLSQETVLTQRKAVIHERVCKSDDLGKSVVCSSLLSLPMIPIKNHFHKHMSDVKKLHPTSLVNSLQKFSDGNKVCDDNERGKLPQGIHLFQFTELKKKINLMNLVIVLSLLALPRNHSEEKPFECNHFGKFFSWSSHLVAHERTRTAPFYEAFKKCGKSFRRKPYRCNQCGKSFSQSYVLVVHQRTHTGEKPYECNQCGKSFRQSYKLIAHQRTHTGEKPYECNQCGKSFIQSYKLIAHQRIHTGEKPYECNQCGKSFSQSYKLVAHQRTHTGEKPFECNQCGKSFSWSSQLVAHQRTHTGEKPYECNECGKSFNRSSHLVMHQRTHTGEKPYECDQCGKSFSQSYVLVVHQRTHTGEKPYECSQCGKSFRQSSCLTQHQRTHTGEKPYECNQCGKTFSLSARLIVHQRTHTGEKPFTCTQCGKAFINSSKLLRHQATHNE</sequence>
<evidence type="ECO:0000256" key="9">
    <source>
        <dbReference type="ARBA" id="ARBA00023125"/>
    </source>
</evidence>
<feature type="domain" description="C2H2-type" evidence="13">
    <location>
        <begin position="451"/>
        <end position="478"/>
    </location>
</feature>
<evidence type="ECO:0000256" key="12">
    <source>
        <dbReference type="PROSITE-ProRule" id="PRU00042"/>
    </source>
</evidence>
<reference evidence="14" key="3">
    <citation type="submission" date="2025-09" db="UniProtKB">
        <authorList>
            <consortium name="Ensembl"/>
        </authorList>
    </citation>
    <scope>IDENTIFICATION</scope>
    <source>
        <strain evidence="14">2N</strain>
    </source>
</reference>
<evidence type="ECO:0000256" key="6">
    <source>
        <dbReference type="ARBA" id="ARBA00022771"/>
    </source>
</evidence>
<evidence type="ECO:0000256" key="7">
    <source>
        <dbReference type="ARBA" id="ARBA00022833"/>
    </source>
</evidence>
<dbReference type="Pfam" id="PF00096">
    <property type="entry name" value="zf-C2H2"/>
    <property type="match status" value="9"/>
</dbReference>
<evidence type="ECO:0000313" key="14">
    <source>
        <dbReference type="Ensembl" id="ENSCPOP00000032480.1"/>
    </source>
</evidence>
<dbReference type="InterPro" id="IPR013087">
    <property type="entry name" value="Znf_C2H2_type"/>
</dbReference>
<evidence type="ECO:0000256" key="3">
    <source>
        <dbReference type="ARBA" id="ARBA00006991"/>
    </source>
</evidence>
<dbReference type="PANTHER" id="PTHR23235">
    <property type="entry name" value="KRUEPPEL-LIKE TRANSCRIPTION FACTOR"/>
    <property type="match status" value="1"/>
</dbReference>
<keyword evidence="7" id="KW-0862">Zinc</keyword>
<feature type="domain" description="C2H2-type" evidence="13">
    <location>
        <begin position="339"/>
        <end position="366"/>
    </location>
</feature>
<dbReference type="InterPro" id="IPR056436">
    <property type="entry name" value="Znf-C2H2_ZIC1-5/GLI1-3-like"/>
</dbReference>
<comment type="similarity">
    <text evidence="3">Belongs to the krueppel C2H2-type zinc-finger protein family.</text>
</comment>
<dbReference type="Pfam" id="PF23561">
    <property type="entry name" value="zf-C2H2_15"/>
    <property type="match status" value="1"/>
</dbReference>
<dbReference type="PANTHER" id="PTHR23235:SF142">
    <property type="entry name" value="ZINC FINGER PROTEIN 384"/>
    <property type="match status" value="1"/>
</dbReference>
<dbReference type="STRING" id="10141.ENSCPOP00000032480"/>
<reference evidence="15" key="1">
    <citation type="journal article" date="2011" name="Nature">
        <title>A high-resolution map of human evolutionary constraint using 29 mammals.</title>
        <authorList>
            <person name="Lindblad-Toh K."/>
            <person name="Garber M."/>
            <person name="Zuk O."/>
            <person name="Lin M.F."/>
            <person name="Parker B.J."/>
            <person name="Washietl S."/>
            <person name="Kheradpour P."/>
            <person name="Ernst J."/>
            <person name="Jordan G."/>
            <person name="Mauceli E."/>
            <person name="Ward L.D."/>
            <person name="Lowe C.B."/>
            <person name="Holloway A.K."/>
            <person name="Clamp M."/>
            <person name="Gnerre S."/>
            <person name="Alfoldi J."/>
            <person name="Beal K."/>
            <person name="Chang J."/>
            <person name="Clawson H."/>
            <person name="Cuff J."/>
            <person name="Di Palma F."/>
            <person name="Fitzgerald S."/>
            <person name="Flicek P."/>
            <person name="Guttman M."/>
            <person name="Hubisz M.J."/>
            <person name="Jaffe D.B."/>
            <person name="Jungreis I."/>
            <person name="Kent W.J."/>
            <person name="Kostka D."/>
            <person name="Lara M."/>
            <person name="Martins A.L."/>
            <person name="Massingham T."/>
            <person name="Moltke I."/>
            <person name="Raney B.J."/>
            <person name="Rasmussen M.D."/>
            <person name="Robinson J."/>
            <person name="Stark A."/>
            <person name="Vilella A.J."/>
            <person name="Wen J."/>
            <person name="Xie X."/>
            <person name="Zody M.C."/>
            <person name="Baldwin J."/>
            <person name="Bloom T."/>
            <person name="Chin C.W."/>
            <person name="Heiman D."/>
            <person name="Nicol R."/>
            <person name="Nusbaum C."/>
            <person name="Young S."/>
            <person name="Wilkinson J."/>
            <person name="Worley K.C."/>
            <person name="Kovar C.L."/>
            <person name="Muzny D.M."/>
            <person name="Gibbs R.A."/>
            <person name="Cree A."/>
            <person name="Dihn H.H."/>
            <person name="Fowler G."/>
            <person name="Jhangiani S."/>
            <person name="Joshi V."/>
            <person name="Lee S."/>
            <person name="Lewis L.R."/>
            <person name="Nazareth L.V."/>
            <person name="Okwuonu G."/>
            <person name="Santibanez J."/>
            <person name="Warren W.C."/>
            <person name="Mardis E.R."/>
            <person name="Weinstock G.M."/>
            <person name="Wilson R.K."/>
            <person name="Delehaunty K."/>
            <person name="Dooling D."/>
            <person name="Fronik C."/>
            <person name="Fulton L."/>
            <person name="Fulton B."/>
            <person name="Graves T."/>
            <person name="Minx P."/>
            <person name="Sodergren E."/>
            <person name="Birney E."/>
            <person name="Margulies E.H."/>
            <person name="Herrero J."/>
            <person name="Green E.D."/>
            <person name="Haussler D."/>
            <person name="Siepel A."/>
            <person name="Goldman N."/>
            <person name="Pollard K.S."/>
            <person name="Pedersen J.S."/>
            <person name="Lander E.S."/>
            <person name="Kellis M."/>
        </authorList>
    </citation>
    <scope>NUCLEOTIDE SEQUENCE [LARGE SCALE GENOMIC DNA]</scope>
    <source>
        <strain evidence="15">2N</strain>
    </source>
</reference>
<dbReference type="FunFam" id="3.30.160.60:FF:000016">
    <property type="entry name" value="zinc finger protein 37 homolog"/>
    <property type="match status" value="1"/>
</dbReference>
<keyword evidence="4" id="KW-0479">Metal-binding</keyword>
<organism evidence="14 15">
    <name type="scientific">Cavia porcellus</name>
    <name type="common">Guinea pig</name>
    <dbReference type="NCBI Taxonomy" id="10141"/>
    <lineage>
        <taxon>Eukaryota</taxon>
        <taxon>Metazoa</taxon>
        <taxon>Chordata</taxon>
        <taxon>Craniata</taxon>
        <taxon>Vertebrata</taxon>
        <taxon>Euteleostomi</taxon>
        <taxon>Mammalia</taxon>
        <taxon>Eutheria</taxon>
        <taxon>Euarchontoglires</taxon>
        <taxon>Glires</taxon>
        <taxon>Rodentia</taxon>
        <taxon>Hystricomorpha</taxon>
        <taxon>Caviidae</taxon>
        <taxon>Cavia</taxon>
    </lineage>
</organism>
<dbReference type="FunFam" id="3.30.160.60:FF:000784">
    <property type="entry name" value="Zinc finger protein 180"/>
    <property type="match status" value="1"/>
</dbReference>
<dbReference type="GO" id="GO:0000981">
    <property type="term" value="F:DNA-binding transcription factor activity, RNA polymerase II-specific"/>
    <property type="evidence" value="ECO:0007669"/>
    <property type="project" value="TreeGrafter"/>
</dbReference>
<dbReference type="FunFam" id="3.30.160.60:FF:000358">
    <property type="entry name" value="zinc finger protein 24"/>
    <property type="match status" value="1"/>
</dbReference>
<dbReference type="EMBL" id="AAKN02048226">
    <property type="status" value="NOT_ANNOTATED_CDS"/>
    <property type="molecule type" value="Genomic_DNA"/>
</dbReference>
<gene>
    <name evidence="14" type="primary">ZNF180</name>
</gene>
<feature type="domain" description="C2H2-type" evidence="13">
    <location>
        <begin position="283"/>
        <end position="310"/>
    </location>
</feature>
<dbReference type="SMART" id="SM00355">
    <property type="entry name" value="ZnF_C2H2"/>
    <property type="match status" value="10"/>
</dbReference>
<keyword evidence="15" id="KW-1185">Reference proteome</keyword>
<dbReference type="FunFam" id="3.30.160.60:FF:000360">
    <property type="entry name" value="zinc finger protein 572"/>
    <property type="match status" value="1"/>
</dbReference>
<dbReference type="PROSITE" id="PS00028">
    <property type="entry name" value="ZINC_FINGER_C2H2_1"/>
    <property type="match status" value="10"/>
</dbReference>
<feature type="domain" description="C2H2-type" evidence="13">
    <location>
        <begin position="479"/>
        <end position="506"/>
    </location>
</feature>
<dbReference type="InterPro" id="IPR036236">
    <property type="entry name" value="Znf_C2H2_sf"/>
</dbReference>
<keyword evidence="11" id="KW-0539">Nucleus</keyword>
<comment type="subcellular location">
    <subcellularLocation>
        <location evidence="2">Nucleus</location>
    </subcellularLocation>
</comment>
<dbReference type="PROSITE" id="PS50157">
    <property type="entry name" value="ZINC_FINGER_C2H2_2"/>
    <property type="match status" value="10"/>
</dbReference>
<feature type="domain" description="C2H2-type" evidence="13">
    <location>
        <begin position="423"/>
        <end position="450"/>
    </location>
</feature>
<dbReference type="OMA" id="ISHERAC"/>
<evidence type="ECO:0000256" key="5">
    <source>
        <dbReference type="ARBA" id="ARBA00022737"/>
    </source>
</evidence>